<name>A0A9P8N7R4_9HYPO</name>
<keyword evidence="5 9" id="KW-0274">FAD</keyword>
<dbReference type="InterPro" id="IPR008333">
    <property type="entry name" value="Cbr1-like_FAD-bd_dom"/>
</dbReference>
<dbReference type="GO" id="GO:0006696">
    <property type="term" value="P:ergosterol biosynthetic process"/>
    <property type="evidence" value="ECO:0007669"/>
    <property type="project" value="TreeGrafter"/>
</dbReference>
<comment type="catalytic activity">
    <reaction evidence="10">
        <text>2 Fe(III)-[cytochrome b5] + NADH = 2 Fe(II)-[cytochrome b5] + NAD(+) + H(+)</text>
        <dbReference type="Rhea" id="RHEA:46680"/>
        <dbReference type="Rhea" id="RHEA-COMP:10438"/>
        <dbReference type="Rhea" id="RHEA-COMP:10439"/>
        <dbReference type="ChEBI" id="CHEBI:15378"/>
        <dbReference type="ChEBI" id="CHEBI:29033"/>
        <dbReference type="ChEBI" id="CHEBI:29034"/>
        <dbReference type="ChEBI" id="CHEBI:57540"/>
        <dbReference type="ChEBI" id="CHEBI:57945"/>
        <dbReference type="EC" id="1.6.2.2"/>
    </reaction>
</comment>
<feature type="binding site" evidence="9">
    <location>
        <position position="176"/>
    </location>
    <ligand>
        <name>FAD</name>
        <dbReference type="ChEBI" id="CHEBI:57692"/>
    </ligand>
</feature>
<dbReference type="InterPro" id="IPR039261">
    <property type="entry name" value="FNR_nucleotide-bd"/>
</dbReference>
<feature type="binding site" evidence="9">
    <location>
        <position position="135"/>
    </location>
    <ligand>
        <name>FAD</name>
        <dbReference type="ChEBI" id="CHEBI:57692"/>
    </ligand>
</feature>
<dbReference type="Gene3D" id="3.40.50.80">
    <property type="entry name" value="Nucleotide-binding domain of ferredoxin-NADP reductase (FNR) module"/>
    <property type="match status" value="1"/>
</dbReference>
<feature type="binding site" evidence="9">
    <location>
        <position position="110"/>
    </location>
    <ligand>
        <name>FAD</name>
        <dbReference type="ChEBI" id="CHEBI:57692"/>
    </ligand>
</feature>
<feature type="domain" description="FAD-binding FR-type" evidence="11">
    <location>
        <begin position="54"/>
        <end position="165"/>
    </location>
</feature>
<feature type="binding site" evidence="9">
    <location>
        <position position="125"/>
    </location>
    <ligand>
        <name>FAD</name>
        <dbReference type="ChEBI" id="CHEBI:57692"/>
    </ligand>
</feature>
<dbReference type="InterPro" id="IPR001433">
    <property type="entry name" value="OxRdtase_FAD/NAD-bd"/>
</dbReference>
<dbReference type="Pfam" id="PF00970">
    <property type="entry name" value="FAD_binding_6"/>
    <property type="match status" value="1"/>
</dbReference>
<protein>
    <recommendedName>
        <fullName evidence="10">NADH-cytochrome b5 reductase</fullName>
        <ecNumber evidence="10">1.6.2.2</ecNumber>
    </recommendedName>
</protein>
<dbReference type="SUPFAM" id="SSF52343">
    <property type="entry name" value="Ferredoxin reductase-like, C-terminal NADP-linked domain"/>
    <property type="match status" value="1"/>
</dbReference>
<dbReference type="FunFam" id="3.40.50.80:FF:000009">
    <property type="entry name" value="NADH-cytochrome b5 reductase"/>
    <property type="match status" value="1"/>
</dbReference>
<organism evidence="12 13">
    <name type="scientific">Hirsutella rhossiliensis</name>
    <dbReference type="NCBI Taxonomy" id="111463"/>
    <lineage>
        <taxon>Eukaryota</taxon>
        <taxon>Fungi</taxon>
        <taxon>Dikarya</taxon>
        <taxon>Ascomycota</taxon>
        <taxon>Pezizomycotina</taxon>
        <taxon>Sordariomycetes</taxon>
        <taxon>Hypocreomycetidae</taxon>
        <taxon>Hypocreales</taxon>
        <taxon>Ophiocordycipitaceae</taxon>
        <taxon>Hirsutella</taxon>
    </lineage>
</organism>
<dbReference type="Proteomes" id="UP000824596">
    <property type="component" value="Unassembled WGS sequence"/>
</dbReference>
<gene>
    <name evidence="12" type="ORF">HRG_01179</name>
</gene>
<dbReference type="InterPro" id="IPR001709">
    <property type="entry name" value="Flavoprot_Pyr_Nucl_cyt_Rdtase"/>
</dbReference>
<comment type="cofactor">
    <cofactor evidence="1 9 10">
        <name>FAD</name>
        <dbReference type="ChEBI" id="CHEBI:57692"/>
    </cofactor>
</comment>
<evidence type="ECO:0000256" key="9">
    <source>
        <dbReference type="PIRSR" id="PIRSR601834-1"/>
    </source>
</evidence>
<evidence type="ECO:0000256" key="6">
    <source>
        <dbReference type="ARBA" id="ARBA00023002"/>
    </source>
</evidence>
<evidence type="ECO:0000256" key="1">
    <source>
        <dbReference type="ARBA" id="ARBA00001974"/>
    </source>
</evidence>
<evidence type="ECO:0000313" key="12">
    <source>
        <dbReference type="EMBL" id="KAH0968537.1"/>
    </source>
</evidence>
<dbReference type="InterPro" id="IPR017927">
    <property type="entry name" value="FAD-bd_FR_type"/>
</dbReference>
<keyword evidence="6 10" id="KW-0560">Oxidoreductase</keyword>
<dbReference type="PROSITE" id="PS51384">
    <property type="entry name" value="FAD_FR"/>
    <property type="match status" value="1"/>
</dbReference>
<evidence type="ECO:0000259" key="11">
    <source>
        <dbReference type="PROSITE" id="PS51384"/>
    </source>
</evidence>
<dbReference type="AlphaFoldDB" id="A0A9P8N7R4"/>
<feature type="binding site" evidence="9">
    <location>
        <position position="133"/>
    </location>
    <ligand>
        <name>FAD</name>
        <dbReference type="ChEBI" id="CHEBI:57692"/>
    </ligand>
</feature>
<dbReference type="Pfam" id="PF00175">
    <property type="entry name" value="NAD_binding_1"/>
    <property type="match status" value="1"/>
</dbReference>
<dbReference type="InterPro" id="IPR001834">
    <property type="entry name" value="CBR-like"/>
</dbReference>
<dbReference type="GO" id="GO:0005741">
    <property type="term" value="C:mitochondrial outer membrane"/>
    <property type="evidence" value="ECO:0007669"/>
    <property type="project" value="UniProtKB-SubCell"/>
</dbReference>
<dbReference type="Gene3D" id="2.40.30.10">
    <property type="entry name" value="Translation factors"/>
    <property type="match status" value="1"/>
</dbReference>
<feature type="binding site" evidence="9">
    <location>
        <position position="108"/>
    </location>
    <ligand>
        <name>FAD</name>
        <dbReference type="ChEBI" id="CHEBI:57692"/>
    </ligand>
</feature>
<dbReference type="InterPro" id="IPR017938">
    <property type="entry name" value="Riboflavin_synthase-like_b-brl"/>
</dbReference>
<evidence type="ECO:0000256" key="4">
    <source>
        <dbReference type="ARBA" id="ARBA00022630"/>
    </source>
</evidence>
<keyword evidence="7 10" id="KW-0520">NAD</keyword>
<dbReference type="EMBL" id="JAIZPD010000001">
    <property type="protein sequence ID" value="KAH0968537.1"/>
    <property type="molecule type" value="Genomic_DNA"/>
</dbReference>
<dbReference type="EC" id="1.6.2.2" evidence="10"/>
<proteinExistence type="inferred from homology"/>
<dbReference type="PANTHER" id="PTHR19370">
    <property type="entry name" value="NADH-CYTOCHROME B5 REDUCTASE"/>
    <property type="match status" value="1"/>
</dbReference>
<evidence type="ECO:0000256" key="10">
    <source>
        <dbReference type="RuleBase" id="RU361226"/>
    </source>
</evidence>
<dbReference type="CDD" id="cd06183">
    <property type="entry name" value="cyt_b5_reduct_like"/>
    <property type="match status" value="1"/>
</dbReference>
<dbReference type="PANTHER" id="PTHR19370:SF101">
    <property type="entry name" value="NADH-CYTOCHROME B5 REDUCTASE"/>
    <property type="match status" value="1"/>
</dbReference>
<evidence type="ECO:0000256" key="5">
    <source>
        <dbReference type="ARBA" id="ARBA00022827"/>
    </source>
</evidence>
<dbReference type="RefSeq" id="XP_044726050.1">
    <property type="nucleotide sequence ID" value="XM_044859650.1"/>
</dbReference>
<comment type="caution">
    <text evidence="12">The sequence shown here is derived from an EMBL/GenBank/DDBJ whole genome shotgun (WGS) entry which is preliminary data.</text>
</comment>
<feature type="binding site" evidence="9">
    <location>
        <position position="109"/>
    </location>
    <ligand>
        <name>FAD</name>
        <dbReference type="ChEBI" id="CHEBI:57692"/>
    </ligand>
</feature>
<evidence type="ECO:0000256" key="2">
    <source>
        <dbReference type="ARBA" id="ARBA00004572"/>
    </source>
</evidence>
<dbReference type="SUPFAM" id="SSF63380">
    <property type="entry name" value="Riboflavin synthase domain-like"/>
    <property type="match status" value="1"/>
</dbReference>
<comment type="similarity">
    <text evidence="3 10">Belongs to the flavoprotein pyridine nucleotide cytochrome reductase family.</text>
</comment>
<evidence type="ECO:0000256" key="7">
    <source>
        <dbReference type="ARBA" id="ARBA00023027"/>
    </source>
</evidence>
<keyword evidence="8" id="KW-0472">Membrane</keyword>
<dbReference type="GeneID" id="68350308"/>
<keyword evidence="4 9" id="KW-0285">Flavoprotein</keyword>
<keyword evidence="13" id="KW-1185">Reference proteome</keyword>
<evidence type="ECO:0000256" key="8">
    <source>
        <dbReference type="ARBA" id="ARBA00023136"/>
    </source>
</evidence>
<sequence length="298" mass="32530">MPLVKPQLLPRTRMKTVLTTLAMGGIGLGVITVMRRSYSQAASGTPPAVFAGGPAFVSLPLESSEVVSHDTKRLRFIFPQNDAVSGLSLTSAVLTMSWPKGKWLPVARPYTPISGTDDTGFLDLLVKQYPNGKQSTHLHSLQPGQTLLFAAAIKRYQWQPNSFPQVTLIAGGAGITPVCQLARGILRNPQDKTAINLIFGVNSDEDLLLKEEFDGYEREFPGRFKATYVVSHPKKASPFRKGYITEELLRGLAPRPANGNTKVFVCGPPAMETSLVGKRGKTGALERLGYYRSQIQVF</sequence>
<dbReference type="PRINTS" id="PR00406">
    <property type="entry name" value="CYTB5RDTASE"/>
</dbReference>
<dbReference type="OrthoDB" id="432685at2759"/>
<accession>A0A9P8N7R4</accession>
<feature type="binding site" evidence="9">
    <location>
        <position position="127"/>
    </location>
    <ligand>
        <name>FAD</name>
        <dbReference type="ChEBI" id="CHEBI:57692"/>
    </ligand>
</feature>
<dbReference type="PRINTS" id="PR00371">
    <property type="entry name" value="FPNCR"/>
</dbReference>
<evidence type="ECO:0000313" key="13">
    <source>
        <dbReference type="Proteomes" id="UP000824596"/>
    </source>
</evidence>
<dbReference type="GO" id="GO:0090524">
    <property type="term" value="F:cytochrome-b5 reductase activity, acting on NADH"/>
    <property type="evidence" value="ECO:0007669"/>
    <property type="project" value="UniProtKB-EC"/>
</dbReference>
<reference evidence="12" key="1">
    <citation type="submission" date="2021-09" db="EMBL/GenBank/DDBJ databases">
        <title>A high-quality genome of the endoparasitic fungus Hirsutella rhossiliensis with a comparison of Hirsutella genomes reveals transposable elements contributing to genome size variation.</title>
        <authorList>
            <person name="Lin R."/>
            <person name="Jiao Y."/>
            <person name="Sun X."/>
            <person name="Ling J."/>
            <person name="Xie B."/>
            <person name="Cheng X."/>
        </authorList>
    </citation>
    <scope>NUCLEOTIDE SEQUENCE</scope>
    <source>
        <strain evidence="12">HR02</strain>
    </source>
</reference>
<comment type="subcellular location">
    <subcellularLocation>
        <location evidence="2">Mitochondrion outer membrane</location>
        <topology evidence="2">Single-pass membrane protein</topology>
    </subcellularLocation>
</comment>
<evidence type="ECO:0000256" key="3">
    <source>
        <dbReference type="ARBA" id="ARBA00006105"/>
    </source>
</evidence>